<feature type="compositionally biased region" description="Basic and acidic residues" evidence="14">
    <location>
        <begin position="515"/>
        <end position="524"/>
    </location>
</feature>
<comment type="similarity">
    <text evidence="2 13">Belongs to the amiloride-sensitive sodium channel (TC 1.A.6) family.</text>
</comment>
<evidence type="ECO:0000256" key="2">
    <source>
        <dbReference type="ARBA" id="ARBA00007193"/>
    </source>
</evidence>
<evidence type="ECO:0000313" key="16">
    <source>
        <dbReference type="EMBL" id="PAV78951.1"/>
    </source>
</evidence>
<evidence type="ECO:0000256" key="14">
    <source>
        <dbReference type="SAM" id="MobiDB-lite"/>
    </source>
</evidence>
<keyword evidence="5 13" id="KW-0812">Transmembrane</keyword>
<evidence type="ECO:0000256" key="11">
    <source>
        <dbReference type="ARBA" id="ARBA00023201"/>
    </source>
</evidence>
<dbReference type="Proteomes" id="UP000218231">
    <property type="component" value="Unassembled WGS sequence"/>
</dbReference>
<keyword evidence="17" id="KW-1185">Reference proteome</keyword>
<dbReference type="GO" id="GO:0005886">
    <property type="term" value="C:plasma membrane"/>
    <property type="evidence" value="ECO:0007669"/>
    <property type="project" value="TreeGrafter"/>
</dbReference>
<name>A0A2A2KY74_9BILA</name>
<keyword evidence="8 13" id="KW-0406">Ion transport</keyword>
<evidence type="ECO:0000313" key="17">
    <source>
        <dbReference type="Proteomes" id="UP000218231"/>
    </source>
</evidence>
<evidence type="ECO:0000256" key="13">
    <source>
        <dbReference type="RuleBase" id="RU000679"/>
    </source>
</evidence>
<gene>
    <name evidence="16" type="ORF">WR25_06795</name>
</gene>
<dbReference type="PANTHER" id="PTHR11690:SF222">
    <property type="entry name" value="AMILORIDE-SENSITIVE SODIUM CHANNEL SUBUNIT GAMMA"/>
    <property type="match status" value="1"/>
</dbReference>
<dbReference type="OrthoDB" id="8065060at2759"/>
<evidence type="ECO:0000256" key="1">
    <source>
        <dbReference type="ARBA" id="ARBA00004141"/>
    </source>
</evidence>
<sequence length="534" mass="61175">MLFPDLTICNFNPIRRSYVQAINKTNDFSIDLLYYLMLYDMDAQFLYGSASRHELQVGQSILDDYISKHPNFTVDDFYMEAGFDCSEVFKYCSIGGRVFDCCANAEPIRTNFGKCFTLKLQNSDKEWMHRQTEPGASAGIQIILDAHLEEQFGINKPNDTTQPLFSNGFENGFRYFVHQKDSIPYLVANGISISPDTVAYTAITTNRYVLLPRESWGNCSDEYPQEYAQSDFPYSMANCQLICKAKYFTDNCGCTPSLYNIAETFPECSPFETYLCIDQHLRTQTNDSVYYAAPDCSQCKLDCLSTTYQTSNSYGRGLSNGALYWLNRKNSDWSIDHMKENFGIVNIFFSEMKFTEYSQIQATSLTEILSDIGGNMGMFLGMSVLTITELSMYFSKLLWIIISKKRREYLYKKKTKEQERDKKIEEVVTEISLFRFRKEGTGSMIRLKGLVAQHPIQPTSPSELDIAQLAWTEAQQNQNSEIPEIITDDCNPRKINGGVNEQALAQLRQMHEKLDDYRKEKRSNTGDSGRNPTS</sequence>
<dbReference type="InterPro" id="IPR001873">
    <property type="entry name" value="ENaC"/>
</dbReference>
<comment type="caution">
    <text evidence="16">The sequence shown here is derived from an EMBL/GenBank/DDBJ whole genome shotgun (WGS) entry which is preliminary data.</text>
</comment>
<dbReference type="EMBL" id="LIAE01007486">
    <property type="protein sequence ID" value="PAV78951.1"/>
    <property type="molecule type" value="Genomic_DNA"/>
</dbReference>
<keyword evidence="12 13" id="KW-0407">Ion channel</keyword>
<comment type="subcellular location">
    <subcellularLocation>
        <location evidence="1">Membrane</location>
        <topology evidence="1">Multi-pass membrane protein</topology>
    </subcellularLocation>
</comment>
<accession>A0A2A2KY74</accession>
<dbReference type="Gene3D" id="1.10.287.770">
    <property type="entry name" value="YojJ-like"/>
    <property type="match status" value="1"/>
</dbReference>
<keyword evidence="9 15" id="KW-0472">Membrane</keyword>
<evidence type="ECO:0000256" key="5">
    <source>
        <dbReference type="ARBA" id="ARBA00022692"/>
    </source>
</evidence>
<keyword evidence="4 13" id="KW-0894">Sodium channel</keyword>
<evidence type="ECO:0000256" key="3">
    <source>
        <dbReference type="ARBA" id="ARBA00022448"/>
    </source>
</evidence>
<dbReference type="Gene3D" id="2.60.470.10">
    <property type="entry name" value="Acid-sensing ion channels like domains"/>
    <property type="match status" value="1"/>
</dbReference>
<evidence type="ECO:0000256" key="10">
    <source>
        <dbReference type="ARBA" id="ARBA00023180"/>
    </source>
</evidence>
<keyword evidence="10" id="KW-0325">Glycoprotein</keyword>
<keyword evidence="11 13" id="KW-0739">Sodium transport</keyword>
<keyword evidence="6 15" id="KW-1133">Transmembrane helix</keyword>
<dbReference type="GO" id="GO:0015280">
    <property type="term" value="F:ligand-gated sodium channel activity"/>
    <property type="evidence" value="ECO:0007669"/>
    <property type="project" value="TreeGrafter"/>
</dbReference>
<evidence type="ECO:0000256" key="15">
    <source>
        <dbReference type="SAM" id="Phobius"/>
    </source>
</evidence>
<keyword evidence="3 13" id="KW-0813">Transport</keyword>
<dbReference type="AlphaFoldDB" id="A0A2A2KY74"/>
<evidence type="ECO:0000256" key="9">
    <source>
        <dbReference type="ARBA" id="ARBA00023136"/>
    </source>
</evidence>
<dbReference type="PRINTS" id="PR01078">
    <property type="entry name" value="AMINACHANNEL"/>
</dbReference>
<feature type="compositionally biased region" description="Polar residues" evidence="14">
    <location>
        <begin position="525"/>
        <end position="534"/>
    </location>
</feature>
<feature type="region of interest" description="Disordered" evidence="14">
    <location>
        <begin position="515"/>
        <end position="534"/>
    </location>
</feature>
<dbReference type="Pfam" id="PF00858">
    <property type="entry name" value="ASC"/>
    <property type="match status" value="1"/>
</dbReference>
<feature type="transmembrane region" description="Helical" evidence="15">
    <location>
        <begin position="378"/>
        <end position="402"/>
    </location>
</feature>
<evidence type="ECO:0000256" key="6">
    <source>
        <dbReference type="ARBA" id="ARBA00022989"/>
    </source>
</evidence>
<evidence type="ECO:0000256" key="7">
    <source>
        <dbReference type="ARBA" id="ARBA00023053"/>
    </source>
</evidence>
<evidence type="ECO:0000256" key="12">
    <source>
        <dbReference type="ARBA" id="ARBA00023303"/>
    </source>
</evidence>
<evidence type="ECO:0000256" key="8">
    <source>
        <dbReference type="ARBA" id="ARBA00023065"/>
    </source>
</evidence>
<dbReference type="STRING" id="2018661.A0A2A2KY74"/>
<evidence type="ECO:0000256" key="4">
    <source>
        <dbReference type="ARBA" id="ARBA00022461"/>
    </source>
</evidence>
<dbReference type="PANTHER" id="PTHR11690">
    <property type="entry name" value="AMILORIDE-SENSITIVE SODIUM CHANNEL-RELATED"/>
    <property type="match status" value="1"/>
</dbReference>
<keyword evidence="7" id="KW-0915">Sodium</keyword>
<proteinExistence type="inferred from homology"/>
<organism evidence="16 17">
    <name type="scientific">Diploscapter pachys</name>
    <dbReference type="NCBI Taxonomy" id="2018661"/>
    <lineage>
        <taxon>Eukaryota</taxon>
        <taxon>Metazoa</taxon>
        <taxon>Ecdysozoa</taxon>
        <taxon>Nematoda</taxon>
        <taxon>Chromadorea</taxon>
        <taxon>Rhabditida</taxon>
        <taxon>Rhabditina</taxon>
        <taxon>Rhabditomorpha</taxon>
        <taxon>Rhabditoidea</taxon>
        <taxon>Rhabditidae</taxon>
        <taxon>Diploscapter</taxon>
    </lineage>
</organism>
<reference evidence="16 17" key="1">
    <citation type="journal article" date="2017" name="Curr. Biol.">
        <title>Genome architecture and evolution of a unichromosomal asexual nematode.</title>
        <authorList>
            <person name="Fradin H."/>
            <person name="Zegar C."/>
            <person name="Gutwein M."/>
            <person name="Lucas J."/>
            <person name="Kovtun M."/>
            <person name="Corcoran D."/>
            <person name="Baugh L.R."/>
            <person name="Kiontke K."/>
            <person name="Gunsalus K."/>
            <person name="Fitch D.H."/>
            <person name="Piano F."/>
        </authorList>
    </citation>
    <scope>NUCLEOTIDE SEQUENCE [LARGE SCALE GENOMIC DNA]</scope>
    <source>
        <strain evidence="16">PF1309</strain>
    </source>
</reference>
<protein>
    <submittedName>
        <fullName evidence="16">Uncharacterized protein</fullName>
    </submittedName>
</protein>